<evidence type="ECO:0008006" key="4">
    <source>
        <dbReference type="Google" id="ProtNLM"/>
    </source>
</evidence>
<accession>A0A351R827</accession>
<evidence type="ECO:0000313" key="3">
    <source>
        <dbReference type="Proteomes" id="UP000264313"/>
    </source>
</evidence>
<gene>
    <name evidence="2" type="ORF">DCW48_00435</name>
</gene>
<keyword evidence="1" id="KW-0812">Transmembrane</keyword>
<dbReference type="EMBL" id="DNAA01000012">
    <property type="protein sequence ID" value="HBA08198.1"/>
    <property type="molecule type" value="Genomic_DNA"/>
</dbReference>
<dbReference type="Proteomes" id="UP000264313">
    <property type="component" value="Unassembled WGS sequence"/>
</dbReference>
<sequence length="298" mass="34313">MQFRSYYLNPLALCVCIGLVLAGVYLDYHDRQAHQLPFLFGLSALVAIFAWAFNYKRLLAISEVPISTIASAAQGYVELFGKSKHLSPTRSPIQGVPCVWFRLWVYARDSNYMWRLEDYQVSEQVFELHDESGVCVVDPKGAHIYAASRHVITQNGHRYIEDVLFTDKSIYVLGDLDGNTQANTESEIHQEVGKLLTQWKQSKTRLLQRFDLNRDGEVDMHEWALAREQAYSEVKLKQAQLLKNERHLIAKPKNKRLFVISGITPQALRLRYRYWAIVHFSIFLAAILLSFIASYLAI</sequence>
<feature type="transmembrane region" description="Helical" evidence="1">
    <location>
        <begin position="274"/>
        <end position="297"/>
    </location>
</feature>
<keyword evidence="1" id="KW-1133">Transmembrane helix</keyword>
<name>A0A351R827_9PROT</name>
<dbReference type="AlphaFoldDB" id="A0A351R827"/>
<dbReference type="STRING" id="1132855.GCA_000384255_02650"/>
<evidence type="ECO:0000256" key="1">
    <source>
        <dbReference type="SAM" id="Phobius"/>
    </source>
</evidence>
<dbReference type="InterPro" id="IPR018247">
    <property type="entry name" value="EF_Hand_1_Ca_BS"/>
</dbReference>
<comment type="caution">
    <text evidence="2">The sequence shown here is derived from an EMBL/GenBank/DDBJ whole genome shotgun (WGS) entry which is preliminary data.</text>
</comment>
<keyword evidence="1" id="KW-0472">Membrane</keyword>
<feature type="transmembrane region" description="Helical" evidence="1">
    <location>
        <begin position="38"/>
        <end position="55"/>
    </location>
</feature>
<feature type="transmembrane region" description="Helical" evidence="1">
    <location>
        <begin position="7"/>
        <end position="26"/>
    </location>
</feature>
<evidence type="ECO:0000313" key="2">
    <source>
        <dbReference type="EMBL" id="HBA08198.1"/>
    </source>
</evidence>
<proteinExistence type="predicted"/>
<dbReference type="PROSITE" id="PS00018">
    <property type="entry name" value="EF_HAND_1"/>
    <property type="match status" value="1"/>
</dbReference>
<protein>
    <recommendedName>
        <fullName evidence="4">EF-hand domain-containing protein</fullName>
    </recommendedName>
</protein>
<organism evidence="2 3">
    <name type="scientific">Methylotenera mobilis</name>
    <dbReference type="NCBI Taxonomy" id="359408"/>
    <lineage>
        <taxon>Bacteria</taxon>
        <taxon>Pseudomonadati</taxon>
        <taxon>Pseudomonadota</taxon>
        <taxon>Betaproteobacteria</taxon>
        <taxon>Nitrosomonadales</taxon>
        <taxon>Methylophilaceae</taxon>
        <taxon>Methylotenera</taxon>
    </lineage>
</organism>
<reference evidence="2 3" key="1">
    <citation type="journal article" date="2018" name="Nat. Biotechnol.">
        <title>A standardized bacterial taxonomy based on genome phylogeny substantially revises the tree of life.</title>
        <authorList>
            <person name="Parks D.H."/>
            <person name="Chuvochina M."/>
            <person name="Waite D.W."/>
            <person name="Rinke C."/>
            <person name="Skarshewski A."/>
            <person name="Chaumeil P.A."/>
            <person name="Hugenholtz P."/>
        </authorList>
    </citation>
    <scope>NUCLEOTIDE SEQUENCE [LARGE SCALE GENOMIC DNA]</scope>
    <source>
        <strain evidence="2">UBA9958</strain>
    </source>
</reference>